<feature type="domain" description="C2H2-type" evidence="7">
    <location>
        <begin position="167"/>
        <end position="194"/>
    </location>
</feature>
<feature type="domain" description="C2H2-type" evidence="7">
    <location>
        <begin position="76"/>
        <end position="105"/>
    </location>
</feature>
<dbReference type="SUPFAM" id="SSF57667">
    <property type="entry name" value="beta-beta-alpha zinc fingers"/>
    <property type="match status" value="9"/>
</dbReference>
<evidence type="ECO:0000256" key="6">
    <source>
        <dbReference type="PROSITE-ProRule" id="PRU00042"/>
    </source>
</evidence>
<keyword evidence="9" id="KW-1185">Reference proteome</keyword>
<feature type="domain" description="C2H2-type" evidence="7">
    <location>
        <begin position="458"/>
        <end position="488"/>
    </location>
</feature>
<keyword evidence="3 6" id="KW-0863">Zinc-finger</keyword>
<dbReference type="GO" id="GO:0008270">
    <property type="term" value="F:zinc ion binding"/>
    <property type="evidence" value="ECO:0007669"/>
    <property type="project" value="UniProtKB-KW"/>
</dbReference>
<evidence type="ECO:0000256" key="3">
    <source>
        <dbReference type="ARBA" id="ARBA00022771"/>
    </source>
</evidence>
<dbReference type="PROSITE" id="PS50157">
    <property type="entry name" value="ZINC_FINGER_C2H2_2"/>
    <property type="match status" value="15"/>
</dbReference>
<keyword evidence="1" id="KW-0479">Metal-binding</keyword>
<dbReference type="Pfam" id="PF13894">
    <property type="entry name" value="zf-C2H2_4"/>
    <property type="match status" value="1"/>
</dbReference>
<feature type="domain" description="C2H2-type" evidence="7">
    <location>
        <begin position="256"/>
        <end position="284"/>
    </location>
</feature>
<feature type="domain" description="C2H2-type" evidence="7">
    <location>
        <begin position="370"/>
        <end position="398"/>
    </location>
</feature>
<keyword evidence="5" id="KW-0539">Nucleus</keyword>
<accession>A0A226DSA8</accession>
<feature type="domain" description="C2H2-type" evidence="7">
    <location>
        <begin position="18"/>
        <end position="47"/>
    </location>
</feature>
<comment type="caution">
    <text evidence="8">The sequence shown here is derived from an EMBL/GenBank/DDBJ whole genome shotgun (WGS) entry which is preliminary data.</text>
</comment>
<dbReference type="GO" id="GO:0000978">
    <property type="term" value="F:RNA polymerase II cis-regulatory region sequence-specific DNA binding"/>
    <property type="evidence" value="ECO:0007669"/>
    <property type="project" value="TreeGrafter"/>
</dbReference>
<feature type="domain" description="C2H2-type" evidence="7">
    <location>
        <begin position="138"/>
        <end position="166"/>
    </location>
</feature>
<reference evidence="8 9" key="1">
    <citation type="submission" date="2015-12" db="EMBL/GenBank/DDBJ databases">
        <title>The genome of Folsomia candida.</title>
        <authorList>
            <person name="Faddeeva A."/>
            <person name="Derks M.F."/>
            <person name="Anvar Y."/>
            <person name="Smit S."/>
            <person name="Van Straalen N."/>
            <person name="Roelofs D."/>
        </authorList>
    </citation>
    <scope>NUCLEOTIDE SEQUENCE [LARGE SCALE GENOMIC DNA]</scope>
    <source>
        <strain evidence="8 9">VU population</strain>
        <tissue evidence="8">Whole body</tissue>
    </source>
</reference>
<gene>
    <name evidence="8" type="ORF">Fcan01_17156</name>
</gene>
<feature type="domain" description="C2H2-type" evidence="7">
    <location>
        <begin position="311"/>
        <end position="338"/>
    </location>
</feature>
<feature type="domain" description="C2H2-type" evidence="7">
    <location>
        <begin position="109"/>
        <end position="137"/>
    </location>
</feature>
<evidence type="ECO:0000313" key="9">
    <source>
        <dbReference type="Proteomes" id="UP000198287"/>
    </source>
</evidence>
<dbReference type="PROSITE" id="PS00028">
    <property type="entry name" value="ZINC_FINGER_C2H2_1"/>
    <property type="match status" value="13"/>
</dbReference>
<dbReference type="OMA" id="QWNTQGS"/>
<dbReference type="InterPro" id="IPR036236">
    <property type="entry name" value="Znf_C2H2_sf"/>
</dbReference>
<organism evidence="8 9">
    <name type="scientific">Folsomia candida</name>
    <name type="common">Springtail</name>
    <dbReference type="NCBI Taxonomy" id="158441"/>
    <lineage>
        <taxon>Eukaryota</taxon>
        <taxon>Metazoa</taxon>
        <taxon>Ecdysozoa</taxon>
        <taxon>Arthropoda</taxon>
        <taxon>Hexapoda</taxon>
        <taxon>Collembola</taxon>
        <taxon>Entomobryomorpha</taxon>
        <taxon>Isotomoidea</taxon>
        <taxon>Isotomidae</taxon>
        <taxon>Proisotominae</taxon>
        <taxon>Folsomia</taxon>
    </lineage>
</organism>
<feature type="domain" description="C2H2-type" evidence="7">
    <location>
        <begin position="283"/>
        <end position="312"/>
    </location>
</feature>
<feature type="domain" description="C2H2-type" evidence="7">
    <location>
        <begin position="48"/>
        <end position="75"/>
    </location>
</feature>
<dbReference type="Pfam" id="PF13912">
    <property type="entry name" value="zf-C2H2_6"/>
    <property type="match status" value="2"/>
</dbReference>
<dbReference type="InterPro" id="IPR013087">
    <property type="entry name" value="Znf_C2H2_type"/>
</dbReference>
<dbReference type="GO" id="GO:0005634">
    <property type="term" value="C:nucleus"/>
    <property type="evidence" value="ECO:0007669"/>
    <property type="project" value="TreeGrafter"/>
</dbReference>
<dbReference type="EMBL" id="LNIX01000012">
    <property type="protein sequence ID" value="OXA47908.1"/>
    <property type="molecule type" value="Genomic_DNA"/>
</dbReference>
<name>A0A226DSA8_FOLCA</name>
<dbReference type="OrthoDB" id="8895262at2759"/>
<proteinExistence type="predicted"/>
<dbReference type="SMART" id="SM00355">
    <property type="entry name" value="ZnF_C2H2"/>
    <property type="match status" value="17"/>
</dbReference>
<evidence type="ECO:0000256" key="1">
    <source>
        <dbReference type="ARBA" id="ARBA00022723"/>
    </source>
</evidence>
<dbReference type="PANTHER" id="PTHR24393">
    <property type="entry name" value="ZINC FINGER PROTEIN"/>
    <property type="match status" value="1"/>
</dbReference>
<protein>
    <submittedName>
        <fullName evidence="8">Zinc finger protein 93</fullName>
    </submittedName>
</protein>
<evidence type="ECO:0000259" key="7">
    <source>
        <dbReference type="PROSITE" id="PS50157"/>
    </source>
</evidence>
<dbReference type="AlphaFoldDB" id="A0A226DSA8"/>
<feature type="domain" description="C2H2-type" evidence="7">
    <location>
        <begin position="228"/>
        <end position="255"/>
    </location>
</feature>
<evidence type="ECO:0000256" key="5">
    <source>
        <dbReference type="ARBA" id="ARBA00023242"/>
    </source>
</evidence>
<evidence type="ECO:0000256" key="4">
    <source>
        <dbReference type="ARBA" id="ARBA00022833"/>
    </source>
</evidence>
<dbReference type="Pfam" id="PF00096">
    <property type="entry name" value="zf-C2H2"/>
    <property type="match status" value="3"/>
</dbReference>
<feature type="domain" description="C2H2-type" evidence="7">
    <location>
        <begin position="399"/>
        <end position="427"/>
    </location>
</feature>
<dbReference type="Proteomes" id="UP000198287">
    <property type="component" value="Unassembled WGS sequence"/>
</dbReference>
<sequence length="625" mass="70623">MNDSPAQRKDEGGNKRKFRCEYPSCGKLFKRKNHLQVHSMTHSSLRPCPCPICPKKFKYKTALQTHIKTHNEERPHICGFPNCGKSFRELGGLRRHEKHHGDSDARKVFQCPSCPKRFGRRDHLKTHEEAVHLQLKPFPCPLCSKSFATRVAVRSHVKHFHLKEKPLKCEECGKEHGTMAALNTHRETHKNLSERKFYSCKIPGCEKVFKHEGTLKVHSKLHHEGIGFPCTICGKKFAKRSALPRHEATHVRRKELICTKCGKKLSTEKILEKHERIVHGARYRCDVGKCGETFYALSGLRRHVVNHVARLKCYFCPKLFRWNMEWETHLRVHTLERPYSCLFPKCGFASGQKSNLRTHESRHATGPGSYGCPSCPKKFMTRDSLAKHEKRVHLKLRPFACNLCGKRCGDLASLKIHISGFHLQEKPYKCGDCEAGFTVKCSLEKHLESRHAIHRRVFVCREASCGKTYLTVASLREHMEGEHGGGEGFPCGFDGCDKVAKTLAAFKRHKYLLDEDSLLRLLEQCPNLDVLEFVVLSVTTSGSDSNFLSTNAMNLPQTKIRTLTICYLSKSLPYSQIPIVVRNMITGSIPGGGGFPFGGFPVRVAGGRAPLTVRGMGECGLEAAP</sequence>
<evidence type="ECO:0000256" key="2">
    <source>
        <dbReference type="ARBA" id="ARBA00022737"/>
    </source>
</evidence>
<keyword evidence="4" id="KW-0862">Zinc</keyword>
<dbReference type="Gene3D" id="3.30.160.60">
    <property type="entry name" value="Classic Zinc Finger"/>
    <property type="match status" value="12"/>
</dbReference>
<keyword evidence="2" id="KW-0677">Repeat</keyword>
<feature type="domain" description="C2H2-type" evidence="7">
    <location>
        <begin position="198"/>
        <end position="222"/>
    </location>
</feature>
<dbReference type="PANTHER" id="PTHR24393:SF34">
    <property type="entry name" value="PR_SET DOMAIN 13"/>
    <property type="match status" value="1"/>
</dbReference>
<feature type="domain" description="C2H2-type" evidence="7">
    <location>
        <begin position="428"/>
        <end position="456"/>
    </location>
</feature>
<evidence type="ECO:0000313" key="8">
    <source>
        <dbReference type="EMBL" id="OXA47908.1"/>
    </source>
</evidence>
<dbReference type="GO" id="GO:0001228">
    <property type="term" value="F:DNA-binding transcription activator activity, RNA polymerase II-specific"/>
    <property type="evidence" value="ECO:0007669"/>
    <property type="project" value="TreeGrafter"/>
</dbReference>